<name>A0A9K3LGX9_9STRA</name>
<evidence type="ECO:0000313" key="2">
    <source>
        <dbReference type="Proteomes" id="UP000693970"/>
    </source>
</evidence>
<reference evidence="1" key="2">
    <citation type="submission" date="2021-04" db="EMBL/GenBank/DDBJ databases">
        <authorList>
            <person name="Podell S."/>
        </authorList>
    </citation>
    <scope>NUCLEOTIDE SEQUENCE</scope>
    <source>
        <strain evidence="1">Hildebrandi</strain>
    </source>
</reference>
<organism evidence="1 2">
    <name type="scientific">Nitzschia inconspicua</name>
    <dbReference type="NCBI Taxonomy" id="303405"/>
    <lineage>
        <taxon>Eukaryota</taxon>
        <taxon>Sar</taxon>
        <taxon>Stramenopiles</taxon>
        <taxon>Ochrophyta</taxon>
        <taxon>Bacillariophyta</taxon>
        <taxon>Bacillariophyceae</taxon>
        <taxon>Bacillariophycidae</taxon>
        <taxon>Bacillariales</taxon>
        <taxon>Bacillariaceae</taxon>
        <taxon>Nitzschia</taxon>
    </lineage>
</organism>
<dbReference type="Proteomes" id="UP000693970">
    <property type="component" value="Unassembled WGS sequence"/>
</dbReference>
<reference evidence="1" key="1">
    <citation type="journal article" date="2021" name="Sci. Rep.">
        <title>Diploid genomic architecture of Nitzschia inconspicua, an elite biomass production diatom.</title>
        <authorList>
            <person name="Oliver A."/>
            <person name="Podell S."/>
            <person name="Pinowska A."/>
            <person name="Traller J.C."/>
            <person name="Smith S.R."/>
            <person name="McClure R."/>
            <person name="Beliaev A."/>
            <person name="Bohutskyi P."/>
            <person name="Hill E.A."/>
            <person name="Rabines A."/>
            <person name="Zheng H."/>
            <person name="Allen L.Z."/>
            <person name="Kuo A."/>
            <person name="Grigoriev I.V."/>
            <person name="Allen A.E."/>
            <person name="Hazlebeck D."/>
            <person name="Allen E.E."/>
        </authorList>
    </citation>
    <scope>NUCLEOTIDE SEQUENCE</scope>
    <source>
        <strain evidence="1">Hildebrandi</strain>
    </source>
</reference>
<sequence length="151" mass="16556">MSLLLLVSVNGSRCTTVKTSPIKSESKAMNLAAAKEVLMHPVAKKQETVTPRKATTNQPVKLVSIKAIAANEPVIKQGETHTRERLDDTGCTHPTLKCGICTHLHDEVLLCIGDDVYNRGLCHPEVWWETPYIATFAQLLGNAGNTLLRLE</sequence>
<comment type="caution">
    <text evidence="1">The sequence shown here is derived from an EMBL/GenBank/DDBJ whole genome shotgun (WGS) entry which is preliminary data.</text>
</comment>
<keyword evidence="2" id="KW-1185">Reference proteome</keyword>
<dbReference type="AlphaFoldDB" id="A0A9K3LGX9"/>
<gene>
    <name evidence="1" type="ORF">IV203_035820</name>
</gene>
<dbReference type="EMBL" id="JAGRRH010000013">
    <property type="protein sequence ID" value="KAG7360721.1"/>
    <property type="molecule type" value="Genomic_DNA"/>
</dbReference>
<protein>
    <submittedName>
        <fullName evidence="1">Uncharacterized protein</fullName>
    </submittedName>
</protein>
<accession>A0A9K3LGX9</accession>
<proteinExistence type="predicted"/>
<evidence type="ECO:0000313" key="1">
    <source>
        <dbReference type="EMBL" id="KAG7360721.1"/>
    </source>
</evidence>